<keyword evidence="5" id="KW-0408">Iron</keyword>
<keyword evidence="4" id="KW-0560">Oxidoreductase</keyword>
<feature type="non-terminal residue" evidence="7">
    <location>
        <position position="376"/>
    </location>
</feature>
<keyword evidence="8" id="KW-1185">Reference proteome</keyword>
<keyword evidence="3" id="KW-0223">Dioxygenase</keyword>
<dbReference type="InterPro" id="IPR051323">
    <property type="entry name" value="AtsK-like"/>
</dbReference>
<dbReference type="OrthoDB" id="10257314at2759"/>
<dbReference type="Proteomes" id="UP001140091">
    <property type="component" value="Unassembled WGS sequence"/>
</dbReference>
<evidence type="ECO:0000256" key="1">
    <source>
        <dbReference type="ARBA" id="ARBA00005896"/>
    </source>
</evidence>
<dbReference type="GO" id="GO:0005737">
    <property type="term" value="C:cytoplasm"/>
    <property type="evidence" value="ECO:0007669"/>
    <property type="project" value="TreeGrafter"/>
</dbReference>
<proteinExistence type="inferred from homology"/>
<keyword evidence="2" id="KW-0479">Metal-binding</keyword>
<evidence type="ECO:0000256" key="3">
    <source>
        <dbReference type="ARBA" id="ARBA00022964"/>
    </source>
</evidence>
<organism evidence="7 8">
    <name type="scientific">Candolleomyces eurysporus</name>
    <dbReference type="NCBI Taxonomy" id="2828524"/>
    <lineage>
        <taxon>Eukaryota</taxon>
        <taxon>Fungi</taxon>
        <taxon>Dikarya</taxon>
        <taxon>Basidiomycota</taxon>
        <taxon>Agaricomycotina</taxon>
        <taxon>Agaricomycetes</taxon>
        <taxon>Agaricomycetidae</taxon>
        <taxon>Agaricales</taxon>
        <taxon>Agaricineae</taxon>
        <taxon>Psathyrellaceae</taxon>
        <taxon>Candolleomyces</taxon>
    </lineage>
</organism>
<reference evidence="7" key="1">
    <citation type="submission" date="2022-06" db="EMBL/GenBank/DDBJ databases">
        <title>Genome Sequence of Candolleomyces eurysporus.</title>
        <authorList>
            <person name="Buettner E."/>
        </authorList>
    </citation>
    <scope>NUCLEOTIDE SEQUENCE</scope>
    <source>
        <strain evidence="7">VTCC 930004</strain>
    </source>
</reference>
<feature type="domain" description="TauD/TfdA-like" evidence="6">
    <location>
        <begin position="91"/>
        <end position="363"/>
    </location>
</feature>
<name>A0A9W8J4V8_9AGAR</name>
<dbReference type="GO" id="GO:0016706">
    <property type="term" value="F:2-oxoglutarate-dependent dioxygenase activity"/>
    <property type="evidence" value="ECO:0007669"/>
    <property type="project" value="TreeGrafter"/>
</dbReference>
<evidence type="ECO:0000256" key="2">
    <source>
        <dbReference type="ARBA" id="ARBA00022723"/>
    </source>
</evidence>
<evidence type="ECO:0000256" key="4">
    <source>
        <dbReference type="ARBA" id="ARBA00023002"/>
    </source>
</evidence>
<comment type="similarity">
    <text evidence="1">Belongs to the TfdA dioxygenase family.</text>
</comment>
<dbReference type="GO" id="GO:0046872">
    <property type="term" value="F:metal ion binding"/>
    <property type="evidence" value="ECO:0007669"/>
    <property type="project" value="UniProtKB-KW"/>
</dbReference>
<dbReference type="EMBL" id="JANBPK010001064">
    <property type="protein sequence ID" value="KAJ2926369.1"/>
    <property type="molecule type" value="Genomic_DNA"/>
</dbReference>
<dbReference type="SUPFAM" id="SSF51197">
    <property type="entry name" value="Clavaminate synthase-like"/>
    <property type="match status" value="1"/>
</dbReference>
<evidence type="ECO:0000313" key="7">
    <source>
        <dbReference type="EMBL" id="KAJ2926369.1"/>
    </source>
</evidence>
<dbReference type="FunFam" id="3.60.130.10:FF:000003">
    <property type="entry name" value="Alpha-ketoglutarate-dependent taurine dioxygenase"/>
    <property type="match status" value="1"/>
</dbReference>
<dbReference type="InterPro" id="IPR042098">
    <property type="entry name" value="TauD-like_sf"/>
</dbReference>
<dbReference type="PANTHER" id="PTHR30468">
    <property type="entry name" value="ALPHA-KETOGLUTARATE-DEPENDENT SULFONATE DIOXYGENASE"/>
    <property type="match status" value="1"/>
</dbReference>
<sequence length="376" mass="42089">MIQVLLRLSQMAPSVAEVEKPAQPNPVEAAKTGGKHLVTPDPSYAYAKYVPYGEEVTQTHPPLEYFDHVDPGSRANPAKPNLLTPEAKLHHLSPYLGTEVAGIQLSKLSKEGLDELALFVAERKLVIFRDQDLKDTSPDEQLAFTNNAARHFGVPHVHPLPMNVKDYPSLFTTYRDENAQGFATSLTQDKINYLGWHSDISFEKQPAGTTFFYILDGPEVGGDTLYLSTVEAYNRLSPEFKKLLIGLKAVHSAAPFDRVSYAQGSKLRRERVETEHPIVRVHPVTGEKSLYVNSNFTTHIVGFKKEESDALLKFLYDHIAKGADYQVRASYRPGTVAIWDNRVTAHSIVPDFESKLRRHHIRLTPQAEKPIAATEP</sequence>
<dbReference type="PANTHER" id="PTHR30468:SF1">
    <property type="entry name" value="ALPHA-KETOGLUTARATE-DEPENDENT SULFONATE DIOXYGENASE"/>
    <property type="match status" value="1"/>
</dbReference>
<gene>
    <name evidence="7" type="ORF">H1R20_g10730</name>
</gene>
<dbReference type="AlphaFoldDB" id="A0A9W8J4V8"/>
<evidence type="ECO:0000313" key="8">
    <source>
        <dbReference type="Proteomes" id="UP001140091"/>
    </source>
</evidence>
<dbReference type="InterPro" id="IPR003819">
    <property type="entry name" value="TauD/TfdA-like"/>
</dbReference>
<dbReference type="Gene3D" id="3.60.130.10">
    <property type="entry name" value="Clavaminate synthase-like"/>
    <property type="match status" value="1"/>
</dbReference>
<accession>A0A9W8J4V8</accession>
<evidence type="ECO:0000259" key="6">
    <source>
        <dbReference type="Pfam" id="PF02668"/>
    </source>
</evidence>
<comment type="caution">
    <text evidence="7">The sequence shown here is derived from an EMBL/GenBank/DDBJ whole genome shotgun (WGS) entry which is preliminary data.</text>
</comment>
<protein>
    <recommendedName>
        <fullName evidence="6">TauD/TfdA-like domain-containing protein</fullName>
    </recommendedName>
</protein>
<dbReference type="Pfam" id="PF02668">
    <property type="entry name" value="TauD"/>
    <property type="match status" value="1"/>
</dbReference>
<evidence type="ECO:0000256" key="5">
    <source>
        <dbReference type="ARBA" id="ARBA00023004"/>
    </source>
</evidence>